<sequence length="251" mass="27862">MVPSWKPRCVGSQHAIGTAPMAKPITPTNAQPANPRPASPHPDRPHPDSPRARLWALPEERRAQLLDPAETEFAAHGFAAASLNRILASAGMSKGQAYYYIADKADLYGAVMERAFQRFVTALDFTFGAPVDARAFWKRVEALFVRISTVLIEHPTLACLARSFYESETSRHSLPQSFIRDRFDGLIALGQSLGAVREDMPASLLKPVLFTMALETDRWFAENWQDLDESEARRLNGAALQMFRAMASPPP</sequence>
<dbReference type="Gene3D" id="1.10.357.10">
    <property type="entry name" value="Tetracycline Repressor, domain 2"/>
    <property type="match status" value="1"/>
</dbReference>
<evidence type="ECO:0000256" key="4">
    <source>
        <dbReference type="PROSITE-ProRule" id="PRU00335"/>
    </source>
</evidence>
<feature type="compositionally biased region" description="Basic and acidic residues" evidence="5">
    <location>
        <begin position="41"/>
        <end position="51"/>
    </location>
</feature>
<dbReference type="InterPro" id="IPR050109">
    <property type="entry name" value="HTH-type_TetR-like_transc_reg"/>
</dbReference>
<protein>
    <submittedName>
        <fullName evidence="7">TetR/AcrR family transcriptional regulator</fullName>
    </submittedName>
</protein>
<dbReference type="PROSITE" id="PS50977">
    <property type="entry name" value="HTH_TETR_2"/>
    <property type="match status" value="1"/>
</dbReference>
<evidence type="ECO:0000256" key="2">
    <source>
        <dbReference type="ARBA" id="ARBA00023125"/>
    </source>
</evidence>
<feature type="domain" description="HTH tetR-type" evidence="6">
    <location>
        <begin position="59"/>
        <end position="119"/>
    </location>
</feature>
<evidence type="ECO:0000256" key="3">
    <source>
        <dbReference type="ARBA" id="ARBA00023163"/>
    </source>
</evidence>
<dbReference type="SUPFAM" id="SSF46689">
    <property type="entry name" value="Homeodomain-like"/>
    <property type="match status" value="1"/>
</dbReference>
<keyword evidence="3" id="KW-0804">Transcription</keyword>
<keyword evidence="2 4" id="KW-0238">DNA-binding</keyword>
<evidence type="ECO:0000313" key="7">
    <source>
        <dbReference type="EMBL" id="RKF19373.1"/>
    </source>
</evidence>
<dbReference type="GO" id="GO:0003700">
    <property type="term" value="F:DNA-binding transcription factor activity"/>
    <property type="evidence" value="ECO:0007669"/>
    <property type="project" value="TreeGrafter"/>
</dbReference>
<keyword evidence="1" id="KW-0805">Transcription regulation</keyword>
<proteinExistence type="predicted"/>
<dbReference type="InterPro" id="IPR001647">
    <property type="entry name" value="HTH_TetR"/>
</dbReference>
<dbReference type="GO" id="GO:0000976">
    <property type="term" value="F:transcription cis-regulatory region binding"/>
    <property type="evidence" value="ECO:0007669"/>
    <property type="project" value="TreeGrafter"/>
</dbReference>
<dbReference type="OrthoDB" id="2356263at2"/>
<dbReference type="PANTHER" id="PTHR30055">
    <property type="entry name" value="HTH-TYPE TRANSCRIPTIONAL REGULATOR RUTR"/>
    <property type="match status" value="1"/>
</dbReference>
<dbReference type="Pfam" id="PF00440">
    <property type="entry name" value="TetR_N"/>
    <property type="match status" value="1"/>
</dbReference>
<evidence type="ECO:0000259" key="6">
    <source>
        <dbReference type="PROSITE" id="PS50977"/>
    </source>
</evidence>
<dbReference type="PANTHER" id="PTHR30055:SF234">
    <property type="entry name" value="HTH-TYPE TRANSCRIPTIONAL REGULATOR BETI"/>
    <property type="match status" value="1"/>
</dbReference>
<dbReference type="InterPro" id="IPR009057">
    <property type="entry name" value="Homeodomain-like_sf"/>
</dbReference>
<comment type="caution">
    <text evidence="7">The sequence shown here is derived from an EMBL/GenBank/DDBJ whole genome shotgun (WGS) entry which is preliminary data.</text>
</comment>
<organism evidence="7 8">
    <name type="scientific">Altericroceibacterium spongiae</name>
    <dbReference type="NCBI Taxonomy" id="2320269"/>
    <lineage>
        <taxon>Bacteria</taxon>
        <taxon>Pseudomonadati</taxon>
        <taxon>Pseudomonadota</taxon>
        <taxon>Alphaproteobacteria</taxon>
        <taxon>Sphingomonadales</taxon>
        <taxon>Erythrobacteraceae</taxon>
        <taxon>Altericroceibacterium</taxon>
    </lineage>
</organism>
<evidence type="ECO:0000256" key="5">
    <source>
        <dbReference type="SAM" id="MobiDB-lite"/>
    </source>
</evidence>
<reference evidence="7 8" key="1">
    <citation type="submission" date="2018-09" db="EMBL/GenBank/DDBJ databases">
        <title>Altererythrobacter spongiae sp. nov., isolated from a marine sponge.</title>
        <authorList>
            <person name="Zhuang L."/>
            <person name="Luo L."/>
        </authorList>
    </citation>
    <scope>NUCLEOTIDE SEQUENCE [LARGE SCALE GENOMIC DNA]</scope>
    <source>
        <strain evidence="7 8">HN-Y73</strain>
    </source>
</reference>
<name>A0A420EFC3_9SPHN</name>
<accession>A0A420EFC3</accession>
<evidence type="ECO:0000256" key="1">
    <source>
        <dbReference type="ARBA" id="ARBA00023015"/>
    </source>
</evidence>
<keyword evidence="8" id="KW-1185">Reference proteome</keyword>
<evidence type="ECO:0000313" key="8">
    <source>
        <dbReference type="Proteomes" id="UP000284395"/>
    </source>
</evidence>
<feature type="DNA-binding region" description="H-T-H motif" evidence="4">
    <location>
        <begin position="82"/>
        <end position="101"/>
    </location>
</feature>
<dbReference type="EMBL" id="RAPF01000006">
    <property type="protein sequence ID" value="RKF19373.1"/>
    <property type="molecule type" value="Genomic_DNA"/>
</dbReference>
<gene>
    <name evidence="7" type="ORF">D6851_13065</name>
</gene>
<feature type="region of interest" description="Disordered" evidence="5">
    <location>
        <begin position="1"/>
        <end position="51"/>
    </location>
</feature>
<dbReference type="AlphaFoldDB" id="A0A420EFC3"/>
<dbReference type="Proteomes" id="UP000284395">
    <property type="component" value="Unassembled WGS sequence"/>
</dbReference>